<accession>A0A0E3W2G3</accession>
<evidence type="ECO:0000313" key="3">
    <source>
        <dbReference type="Proteomes" id="UP000045545"/>
    </source>
</evidence>
<reference evidence="2 3" key="1">
    <citation type="submission" date="2015-03" db="EMBL/GenBank/DDBJ databases">
        <authorList>
            <person name="Murphy D."/>
        </authorList>
    </citation>
    <scope>NUCLEOTIDE SEQUENCE [LARGE SCALE GENOMIC DNA]</scope>
    <source>
        <strain evidence="2 3">OL-4</strain>
    </source>
</reference>
<feature type="coiled-coil region" evidence="1">
    <location>
        <begin position="43"/>
        <end position="70"/>
    </location>
</feature>
<dbReference type="STRING" id="690567.123"/>
<evidence type="ECO:0000256" key="1">
    <source>
        <dbReference type="SAM" id="Coils"/>
    </source>
</evidence>
<dbReference type="Proteomes" id="UP000045545">
    <property type="component" value="Unassembled WGS sequence"/>
</dbReference>
<dbReference type="EMBL" id="CGIH01000002">
    <property type="protein sequence ID" value="CFW98076.1"/>
    <property type="molecule type" value="Genomic_DNA"/>
</dbReference>
<keyword evidence="1" id="KW-0175">Coiled coil</keyword>
<sequence length="112" mass="13284">MEKLIYYPAFKSTLNQVTGKYQLNPQMLCQWKSDFIKNAAMVFEHNKDEAGKLRKEMEEKESRYQQIIGQQSYEIDWLKKNWPQVVRSKYAKPWRSLANIKSALPGRPSAER</sequence>
<dbReference type="RefSeq" id="WP_052729500.1">
    <property type="nucleotide sequence ID" value="NZ_CGIH01000002.1"/>
</dbReference>
<name>A0A0E3W2G3_9FIRM</name>
<dbReference type="OrthoDB" id="9775203at2"/>
<keyword evidence="3" id="KW-1185">Reference proteome</keyword>
<organism evidence="2 3">
    <name type="scientific">Syntrophomonas zehnderi OL-4</name>
    <dbReference type="NCBI Taxonomy" id="690567"/>
    <lineage>
        <taxon>Bacteria</taxon>
        <taxon>Bacillati</taxon>
        <taxon>Bacillota</taxon>
        <taxon>Clostridia</taxon>
        <taxon>Eubacteriales</taxon>
        <taxon>Syntrophomonadaceae</taxon>
        <taxon>Syntrophomonas</taxon>
    </lineage>
</organism>
<protein>
    <submittedName>
        <fullName evidence="2">Uncharacterized</fullName>
    </submittedName>
</protein>
<evidence type="ECO:0000313" key="2">
    <source>
        <dbReference type="EMBL" id="CFW98076.1"/>
    </source>
</evidence>
<dbReference type="AlphaFoldDB" id="A0A0E3W2G3"/>
<gene>
    <name evidence="2" type="ORF">123</name>
</gene>
<proteinExistence type="predicted"/>